<accession>A0A2Z6RA73</accession>
<gene>
    <name evidence="2" type="ORF">RCL2_000199200</name>
    <name evidence="1" type="ORF">RclHR1_03460014</name>
</gene>
<dbReference type="EMBL" id="BEXD01002735">
    <property type="protein sequence ID" value="GBB99245.1"/>
    <property type="molecule type" value="Genomic_DNA"/>
</dbReference>
<evidence type="ECO:0000313" key="1">
    <source>
        <dbReference type="EMBL" id="GBB99245.1"/>
    </source>
</evidence>
<dbReference type="Proteomes" id="UP000615446">
    <property type="component" value="Unassembled WGS sequence"/>
</dbReference>
<comment type="caution">
    <text evidence="1">The sequence shown here is derived from an EMBL/GenBank/DDBJ whole genome shotgun (WGS) entry which is preliminary data.</text>
</comment>
<dbReference type="AlphaFoldDB" id="A0A2Z6RA73"/>
<name>A0A2Z6RA73_9GLOM</name>
<keyword evidence="3" id="KW-1185">Reference proteome</keyword>
<sequence>MLNLDRDILFQIFEKLQDDRNSLHNSLLVNVSWCEIIVPILWKNPWKCFSTHGKISRRNLQTHLLNDEKKKKLLLDVIISHLSDETSDTFGLTTKYKKPLFNYIGFCKHLNLGDLEGIINIMECKKLGVYDKIINLFINENTRITHLYIPHKFKHKLHLIPGAESCLLRLEYLQCSTLTEDDVLVGLAEISESIEELNLNIYGLQDNYYNVNNNGIIKLIQCQKKLNNVRFYYAGTNYPYMEINSNSFYKDLENSLIKHASNIQYFSTNKKPYPNFLSYFKNLKYLEMSDDYTLNTVHNQMIIKAIYENCPNVEYLEIPFNNNCILEFENLLVKCQYLDSLYLTIEEEDCENLFETLGKHSPEGLFKFKFKLRTNLIRGIRRISLISFKSFFHYWKGKHPMLLQTIGMSLNKSVDYSDLIDTYKLMGVIKKYDDVEIEPFITEYSSFL</sequence>
<dbReference type="EMBL" id="BLAL01000012">
    <property type="protein sequence ID" value="GES74514.1"/>
    <property type="molecule type" value="Genomic_DNA"/>
</dbReference>
<reference evidence="1 3" key="1">
    <citation type="submission" date="2017-11" db="EMBL/GenBank/DDBJ databases">
        <title>The genome of Rhizophagus clarus HR1 reveals common genetic basis of auxotrophy among arbuscular mycorrhizal fungi.</title>
        <authorList>
            <person name="Kobayashi Y."/>
        </authorList>
    </citation>
    <scope>NUCLEOTIDE SEQUENCE [LARGE SCALE GENOMIC DNA]</scope>
    <source>
        <strain evidence="1 3">HR1</strain>
    </source>
</reference>
<dbReference type="Proteomes" id="UP000247702">
    <property type="component" value="Unassembled WGS sequence"/>
</dbReference>
<dbReference type="Gene3D" id="3.80.10.10">
    <property type="entry name" value="Ribonuclease Inhibitor"/>
    <property type="match status" value="1"/>
</dbReference>
<evidence type="ECO:0008006" key="4">
    <source>
        <dbReference type="Google" id="ProtNLM"/>
    </source>
</evidence>
<proteinExistence type="predicted"/>
<organism evidence="1 3">
    <name type="scientific">Rhizophagus clarus</name>
    <dbReference type="NCBI Taxonomy" id="94130"/>
    <lineage>
        <taxon>Eukaryota</taxon>
        <taxon>Fungi</taxon>
        <taxon>Fungi incertae sedis</taxon>
        <taxon>Mucoromycota</taxon>
        <taxon>Glomeromycotina</taxon>
        <taxon>Glomeromycetes</taxon>
        <taxon>Glomerales</taxon>
        <taxon>Glomeraceae</taxon>
        <taxon>Rhizophagus</taxon>
    </lineage>
</organism>
<dbReference type="OrthoDB" id="2337376at2759"/>
<protein>
    <recommendedName>
        <fullName evidence="4">F-box domain-containing protein</fullName>
    </recommendedName>
</protein>
<dbReference type="InterPro" id="IPR032675">
    <property type="entry name" value="LRR_dom_sf"/>
</dbReference>
<reference evidence="2" key="2">
    <citation type="submission" date="2019-10" db="EMBL/GenBank/DDBJ databases">
        <title>Conservation and host-specific expression of non-tandemly repeated heterogenous ribosome RNA gene in arbuscular mycorrhizal fungi.</title>
        <authorList>
            <person name="Maeda T."/>
            <person name="Kobayashi Y."/>
            <person name="Nakagawa T."/>
            <person name="Ezawa T."/>
            <person name="Yamaguchi K."/>
            <person name="Bino T."/>
            <person name="Nishimoto Y."/>
            <person name="Shigenobu S."/>
            <person name="Kawaguchi M."/>
        </authorList>
    </citation>
    <scope>NUCLEOTIDE SEQUENCE</scope>
    <source>
        <strain evidence="2">HR1</strain>
    </source>
</reference>
<evidence type="ECO:0000313" key="2">
    <source>
        <dbReference type="EMBL" id="GES74514.1"/>
    </source>
</evidence>
<evidence type="ECO:0000313" key="3">
    <source>
        <dbReference type="Proteomes" id="UP000247702"/>
    </source>
</evidence>